<keyword evidence="1" id="KW-1133">Transmembrane helix</keyword>
<evidence type="ECO:0000313" key="2">
    <source>
        <dbReference type="EMBL" id="OAD42963.1"/>
    </source>
</evidence>
<keyword evidence="3" id="KW-1185">Reference proteome</keyword>
<accession>A0A176T6A0</accession>
<dbReference type="Pfam" id="PF10990">
    <property type="entry name" value="DUF2809"/>
    <property type="match status" value="1"/>
</dbReference>
<dbReference type="Proteomes" id="UP000076923">
    <property type="component" value="Unassembled WGS sequence"/>
</dbReference>
<dbReference type="STRING" id="1333662.LPB303_13895"/>
<feature type="transmembrane region" description="Helical" evidence="1">
    <location>
        <begin position="29"/>
        <end position="47"/>
    </location>
</feature>
<feature type="transmembrane region" description="Helical" evidence="1">
    <location>
        <begin position="59"/>
        <end position="76"/>
    </location>
</feature>
<dbReference type="InterPro" id="IPR021257">
    <property type="entry name" value="DUF2809"/>
</dbReference>
<gene>
    <name evidence="2" type="ORF">LPB303_13895</name>
</gene>
<reference evidence="2 3" key="1">
    <citation type="submission" date="2016-02" db="EMBL/GenBank/DDBJ databases">
        <title>Draft genome sequence of Polaribacter atrinae KACC17473.</title>
        <authorList>
            <person name="Shin S.-K."/>
            <person name="Yi H."/>
        </authorList>
    </citation>
    <scope>NUCLEOTIDE SEQUENCE [LARGE SCALE GENOMIC DNA]</scope>
    <source>
        <strain evidence="2 3">KACC 17473</strain>
    </source>
</reference>
<proteinExistence type="predicted"/>
<feature type="transmembrane region" description="Helical" evidence="1">
    <location>
        <begin position="92"/>
        <end position="116"/>
    </location>
</feature>
<comment type="caution">
    <text evidence="2">The sequence shown here is derived from an EMBL/GenBank/DDBJ whole genome shotgun (WGS) entry which is preliminary data.</text>
</comment>
<feature type="transmembrane region" description="Helical" evidence="1">
    <location>
        <begin position="7"/>
        <end position="23"/>
    </location>
</feature>
<dbReference type="AlphaFoldDB" id="A0A176T6A0"/>
<dbReference type="EMBL" id="LVWE01000057">
    <property type="protein sequence ID" value="OAD42963.1"/>
    <property type="molecule type" value="Genomic_DNA"/>
</dbReference>
<organism evidence="2 3">
    <name type="scientific">Polaribacter atrinae</name>
    <dbReference type="NCBI Taxonomy" id="1333662"/>
    <lineage>
        <taxon>Bacteria</taxon>
        <taxon>Pseudomonadati</taxon>
        <taxon>Bacteroidota</taxon>
        <taxon>Flavobacteriia</taxon>
        <taxon>Flavobacteriales</taxon>
        <taxon>Flavobacteriaceae</taxon>
    </lineage>
</organism>
<protein>
    <recommendedName>
        <fullName evidence="4">DUF2809 domain-containing protein</fullName>
    </recommendedName>
</protein>
<dbReference type="OrthoDB" id="5360192at2"/>
<keyword evidence="1" id="KW-0812">Transmembrane</keyword>
<keyword evidence="1" id="KW-0472">Membrane</keyword>
<sequence length="127" mass="14430">MMIQFNLKYFTAFILLLIIEILIERFASGFLRFTIGDYLAVMLVYTLIKSIVEISIEKAILITFIIAFSIEFLQLSDLQNNFPIAYSKTLKIILGTSFSIGDLVAYTLGIISIILVEKHLIKTKTDV</sequence>
<name>A0A176T6A0_9FLAO</name>
<evidence type="ECO:0000313" key="3">
    <source>
        <dbReference type="Proteomes" id="UP000076923"/>
    </source>
</evidence>
<evidence type="ECO:0008006" key="4">
    <source>
        <dbReference type="Google" id="ProtNLM"/>
    </source>
</evidence>
<evidence type="ECO:0000256" key="1">
    <source>
        <dbReference type="SAM" id="Phobius"/>
    </source>
</evidence>
<dbReference type="RefSeq" id="WP_068451404.1">
    <property type="nucleotide sequence ID" value="NZ_CANKUV010000021.1"/>
</dbReference>